<dbReference type="PANTHER" id="PTHR46796:SF6">
    <property type="entry name" value="ARAC SUBFAMILY"/>
    <property type="match status" value="1"/>
</dbReference>
<sequence>MNRIKTYGMAERADYFDFDIRAQQVREPLEQPHRHEYFQIQVNLEGDTRQTISGTTRPFPRGGLSFVLPYRVHLVPHPPGARYVIVNFAQRFLWPELAVDALDLEDVPVSQAPALAPFLFQEYLDFELDAQGLAEAETLIARLMAENRRRGFGSSTAIRGLLLQLIGLVCARYEADLLHLARHHAGSSRRESVRRVLAHIGARLADNLTLNDAAAAAFLSPNYLAHLLKKETGKTFTELVAERRMALARDLLAHTARGVAQVAHAAGFADEAYFSRRFRQLEGVSPTGYRERLRGDGARPPPEVGQEAGKKTGNEASQQGRQDTPRNARNRPRIA</sequence>
<dbReference type="AlphaFoldDB" id="A0A1R1JKP1"/>
<evidence type="ECO:0000256" key="5">
    <source>
        <dbReference type="SAM" id="MobiDB-lite"/>
    </source>
</evidence>
<dbReference type="EMBL" id="MJMN01000064">
    <property type="protein sequence ID" value="OMG76163.1"/>
    <property type="molecule type" value="Genomic_DNA"/>
</dbReference>
<dbReference type="Pfam" id="PF02311">
    <property type="entry name" value="AraC_binding"/>
    <property type="match status" value="1"/>
</dbReference>
<dbReference type="SUPFAM" id="SSF51215">
    <property type="entry name" value="Regulatory protein AraC"/>
    <property type="match status" value="1"/>
</dbReference>
<evidence type="ECO:0000256" key="4">
    <source>
        <dbReference type="ARBA" id="ARBA00023163"/>
    </source>
</evidence>
<dbReference type="InterPro" id="IPR037923">
    <property type="entry name" value="HTH-like"/>
</dbReference>
<dbReference type="PROSITE" id="PS01124">
    <property type="entry name" value="HTH_ARAC_FAMILY_2"/>
    <property type="match status" value="1"/>
</dbReference>
<evidence type="ECO:0000256" key="2">
    <source>
        <dbReference type="ARBA" id="ARBA00023125"/>
    </source>
</evidence>
<keyword evidence="3" id="KW-0010">Activator</keyword>
<dbReference type="OrthoDB" id="1050625at2"/>
<dbReference type="InterPro" id="IPR003313">
    <property type="entry name" value="AraC-bd"/>
</dbReference>
<dbReference type="PRINTS" id="PR00032">
    <property type="entry name" value="HTHARAC"/>
</dbReference>
<dbReference type="SUPFAM" id="SSF46689">
    <property type="entry name" value="Homeodomain-like"/>
    <property type="match status" value="1"/>
</dbReference>
<organism evidence="7 8">
    <name type="scientific">Alcaligenes xylosoxydans xylosoxydans</name>
    <name type="common">Achromobacter xylosoxidans</name>
    <dbReference type="NCBI Taxonomy" id="85698"/>
    <lineage>
        <taxon>Bacteria</taxon>
        <taxon>Pseudomonadati</taxon>
        <taxon>Pseudomonadota</taxon>
        <taxon>Betaproteobacteria</taxon>
        <taxon>Burkholderiales</taxon>
        <taxon>Alcaligenaceae</taxon>
        <taxon>Achromobacter</taxon>
    </lineage>
</organism>
<evidence type="ECO:0000313" key="7">
    <source>
        <dbReference type="EMBL" id="OMG76163.1"/>
    </source>
</evidence>
<dbReference type="InterPro" id="IPR018060">
    <property type="entry name" value="HTH_AraC"/>
</dbReference>
<reference evidence="7 8" key="1">
    <citation type="submission" date="2016-09" db="EMBL/GenBank/DDBJ databases">
        <title>Phylogenomics of Achromobacter.</title>
        <authorList>
            <person name="Jeukens J."/>
            <person name="Freschi L."/>
            <person name="Vincent A.T."/>
            <person name="Emond-Rheault J.-G."/>
            <person name="Kukavica-Ibrulj I."/>
            <person name="Charette S.J."/>
            <person name="Levesque R.C."/>
        </authorList>
    </citation>
    <scope>NUCLEOTIDE SEQUENCE [LARGE SCALE GENOMIC DNA]</scope>
    <source>
        <strain evidence="7 8">AUS488</strain>
    </source>
</reference>
<dbReference type="PROSITE" id="PS00041">
    <property type="entry name" value="HTH_ARAC_FAMILY_1"/>
    <property type="match status" value="1"/>
</dbReference>
<dbReference type="RefSeq" id="WP_076416205.1">
    <property type="nucleotide sequence ID" value="NZ_AP028040.1"/>
</dbReference>
<keyword evidence="4" id="KW-0804">Transcription</keyword>
<dbReference type="Proteomes" id="UP000187251">
    <property type="component" value="Unassembled WGS sequence"/>
</dbReference>
<dbReference type="SMART" id="SM00342">
    <property type="entry name" value="HTH_ARAC"/>
    <property type="match status" value="1"/>
</dbReference>
<dbReference type="GO" id="GO:0003700">
    <property type="term" value="F:DNA-binding transcription factor activity"/>
    <property type="evidence" value="ECO:0007669"/>
    <property type="project" value="InterPro"/>
</dbReference>
<dbReference type="Gene3D" id="1.10.10.60">
    <property type="entry name" value="Homeodomain-like"/>
    <property type="match status" value="2"/>
</dbReference>
<keyword evidence="2" id="KW-0238">DNA-binding</keyword>
<comment type="caution">
    <text evidence="7">The sequence shown here is derived from an EMBL/GenBank/DDBJ whole genome shotgun (WGS) entry which is preliminary data.</text>
</comment>
<dbReference type="PANTHER" id="PTHR46796">
    <property type="entry name" value="HTH-TYPE TRANSCRIPTIONAL ACTIVATOR RHAS-RELATED"/>
    <property type="match status" value="1"/>
</dbReference>
<dbReference type="InterPro" id="IPR020449">
    <property type="entry name" value="Tscrpt_reg_AraC-type_HTH"/>
</dbReference>
<dbReference type="InterPro" id="IPR009057">
    <property type="entry name" value="Homeodomain-like_sf"/>
</dbReference>
<dbReference type="Pfam" id="PF12833">
    <property type="entry name" value="HTH_18"/>
    <property type="match status" value="1"/>
</dbReference>
<evidence type="ECO:0000256" key="3">
    <source>
        <dbReference type="ARBA" id="ARBA00023159"/>
    </source>
</evidence>
<keyword evidence="1" id="KW-0805">Transcription regulation</keyword>
<feature type="region of interest" description="Disordered" evidence="5">
    <location>
        <begin position="285"/>
        <end position="335"/>
    </location>
</feature>
<feature type="compositionally biased region" description="Polar residues" evidence="5">
    <location>
        <begin position="314"/>
        <end position="327"/>
    </location>
</feature>
<gene>
    <name evidence="7" type="ORF">BIZ92_17925</name>
</gene>
<proteinExistence type="predicted"/>
<evidence type="ECO:0000313" key="8">
    <source>
        <dbReference type="Proteomes" id="UP000187251"/>
    </source>
</evidence>
<protein>
    <submittedName>
        <fullName evidence="7">AraC family transcriptional regulator</fullName>
    </submittedName>
</protein>
<dbReference type="InterPro" id="IPR018062">
    <property type="entry name" value="HTH_AraC-typ_CS"/>
</dbReference>
<evidence type="ECO:0000259" key="6">
    <source>
        <dbReference type="PROSITE" id="PS01124"/>
    </source>
</evidence>
<feature type="domain" description="HTH araC/xylS-type" evidence="6">
    <location>
        <begin position="194"/>
        <end position="292"/>
    </location>
</feature>
<evidence type="ECO:0000256" key="1">
    <source>
        <dbReference type="ARBA" id="ARBA00023015"/>
    </source>
</evidence>
<dbReference type="GO" id="GO:0043565">
    <property type="term" value="F:sequence-specific DNA binding"/>
    <property type="evidence" value="ECO:0007669"/>
    <property type="project" value="InterPro"/>
</dbReference>
<name>A0A1R1JKP1_ALCXX</name>
<dbReference type="InterPro" id="IPR050204">
    <property type="entry name" value="AraC_XylS_family_regulators"/>
</dbReference>
<accession>A0A1R1JKP1</accession>